<organism evidence="2 3">
    <name type="scientific">Naganishia liquefaciens</name>
    <dbReference type="NCBI Taxonomy" id="104408"/>
    <lineage>
        <taxon>Eukaryota</taxon>
        <taxon>Fungi</taxon>
        <taxon>Dikarya</taxon>
        <taxon>Basidiomycota</taxon>
        <taxon>Agaricomycotina</taxon>
        <taxon>Tremellomycetes</taxon>
        <taxon>Filobasidiales</taxon>
        <taxon>Filobasidiaceae</taxon>
        <taxon>Naganishia</taxon>
    </lineage>
</organism>
<evidence type="ECO:0000313" key="3">
    <source>
        <dbReference type="Proteomes" id="UP000620104"/>
    </source>
</evidence>
<feature type="compositionally biased region" description="Acidic residues" evidence="1">
    <location>
        <begin position="252"/>
        <end position="262"/>
    </location>
</feature>
<feature type="region of interest" description="Disordered" evidence="1">
    <location>
        <begin position="236"/>
        <end position="278"/>
    </location>
</feature>
<dbReference type="Proteomes" id="UP000620104">
    <property type="component" value="Unassembled WGS sequence"/>
</dbReference>
<proteinExistence type="predicted"/>
<reference evidence="2" key="1">
    <citation type="submission" date="2020-07" db="EMBL/GenBank/DDBJ databases">
        <title>Draft Genome Sequence of a Deep-Sea Yeast, Naganishia (Cryptococcus) liquefaciens strain N6.</title>
        <authorList>
            <person name="Han Y.W."/>
            <person name="Kajitani R."/>
            <person name="Morimoto H."/>
            <person name="Parhat M."/>
            <person name="Tsubouchi H."/>
            <person name="Bakenova O."/>
            <person name="Ogata M."/>
            <person name="Argunhan B."/>
            <person name="Aoki R."/>
            <person name="Kajiwara S."/>
            <person name="Itoh T."/>
            <person name="Iwasaki H."/>
        </authorList>
    </citation>
    <scope>NUCLEOTIDE SEQUENCE</scope>
    <source>
        <strain evidence="2">N6</strain>
    </source>
</reference>
<feature type="compositionally biased region" description="Low complexity" evidence="1">
    <location>
        <begin position="31"/>
        <end position="45"/>
    </location>
</feature>
<accession>A0A8H3TNW9</accession>
<comment type="caution">
    <text evidence="2">The sequence shown here is derived from an EMBL/GenBank/DDBJ whole genome shotgun (WGS) entry which is preliminary data.</text>
</comment>
<gene>
    <name evidence="2" type="ORF">NliqN6_0716</name>
</gene>
<keyword evidence="3" id="KW-1185">Reference proteome</keyword>
<sequence>MLQSPFSSLWQSAFLSSAITGSQSLGCSNASSGTGSPSVTPSSPSFQTRATPWQPIRRRLAGRHMAPCQDKISYSTIIGPTATATKPTITFDSIREIIEATFPRNSSRHSDHRSLRELSTLNSAACPETPNGLDCVTASGQLSNAHPVTRGMPSDTNGRVASVTIRQVQEFLSSLTPDQLRLLHALASAQGESSKKARVGKIHNAVGNQSWPSALAVGQDAAPLSTYDLASGGWTTSPLNEVPLAGDSLGQGEEEGEEDDADDSVHSGTVADNLATTD</sequence>
<feature type="region of interest" description="Disordered" evidence="1">
    <location>
        <begin position="26"/>
        <end position="52"/>
    </location>
</feature>
<protein>
    <submittedName>
        <fullName evidence="2">Uncharacterized protein</fullName>
    </submittedName>
</protein>
<dbReference type="EMBL" id="BLZA01000007">
    <property type="protein sequence ID" value="GHJ84314.1"/>
    <property type="molecule type" value="Genomic_DNA"/>
</dbReference>
<evidence type="ECO:0000313" key="2">
    <source>
        <dbReference type="EMBL" id="GHJ84314.1"/>
    </source>
</evidence>
<dbReference type="AlphaFoldDB" id="A0A8H3TNW9"/>
<name>A0A8H3TNW9_9TREE</name>
<evidence type="ECO:0000256" key="1">
    <source>
        <dbReference type="SAM" id="MobiDB-lite"/>
    </source>
</evidence>